<dbReference type="InterPro" id="IPR045055">
    <property type="entry name" value="DNA2/NAM7-like"/>
</dbReference>
<proteinExistence type="inferred from homology"/>
<dbReference type="GO" id="GO:0016604">
    <property type="term" value="C:nuclear body"/>
    <property type="evidence" value="ECO:0007669"/>
    <property type="project" value="TreeGrafter"/>
</dbReference>
<keyword evidence="6" id="KW-0175">Coiled coil</keyword>
<protein>
    <submittedName>
        <fullName evidence="12">DEAD-box type RNA helicase</fullName>
    </submittedName>
</protein>
<dbReference type="PANTHER" id="PTHR10887">
    <property type="entry name" value="DNA2/NAM7 HELICASE FAMILY"/>
    <property type="match status" value="1"/>
</dbReference>
<dbReference type="GO" id="GO:0005694">
    <property type="term" value="C:chromosome"/>
    <property type="evidence" value="ECO:0007669"/>
    <property type="project" value="UniProtKB-ARBA"/>
</dbReference>
<feature type="compositionally biased region" description="Polar residues" evidence="7">
    <location>
        <begin position="2139"/>
        <end position="2150"/>
    </location>
</feature>
<keyword evidence="13" id="KW-1185">Reference proteome</keyword>
<dbReference type="SUPFAM" id="SSF52540">
    <property type="entry name" value="P-loop containing nucleoside triphosphate hydrolases"/>
    <property type="match status" value="1"/>
</dbReference>
<evidence type="ECO:0000256" key="7">
    <source>
        <dbReference type="SAM" id="MobiDB-lite"/>
    </source>
</evidence>
<feature type="compositionally biased region" description="Polar residues" evidence="7">
    <location>
        <begin position="1041"/>
        <end position="1053"/>
    </location>
</feature>
<evidence type="ECO:0000256" key="4">
    <source>
        <dbReference type="ARBA" id="ARBA00022806"/>
    </source>
</evidence>
<dbReference type="InterPro" id="IPR027417">
    <property type="entry name" value="P-loop_NTPase"/>
</dbReference>
<feature type="domain" description="Helicase Sen1 N-terminal" evidence="8">
    <location>
        <begin position="74"/>
        <end position="648"/>
    </location>
</feature>
<feature type="compositionally biased region" description="Basic and acidic residues" evidence="7">
    <location>
        <begin position="2327"/>
        <end position="2341"/>
    </location>
</feature>
<evidence type="ECO:0000259" key="9">
    <source>
        <dbReference type="Pfam" id="PF13086"/>
    </source>
</evidence>
<evidence type="ECO:0000313" key="13">
    <source>
        <dbReference type="Proteomes" id="UP001145021"/>
    </source>
</evidence>
<feature type="compositionally biased region" description="Basic residues" evidence="7">
    <location>
        <begin position="2366"/>
        <end position="2376"/>
    </location>
</feature>
<dbReference type="InterPro" id="IPR047187">
    <property type="entry name" value="SF1_C_Upf1"/>
</dbReference>
<keyword evidence="3" id="KW-0378">Hydrolase</keyword>
<keyword evidence="5" id="KW-0067">ATP-binding</keyword>
<dbReference type="InterPro" id="IPR041677">
    <property type="entry name" value="DNA2/NAM7_AAA_11"/>
</dbReference>
<dbReference type="GO" id="GO:0006369">
    <property type="term" value="P:termination of RNA polymerase II transcription"/>
    <property type="evidence" value="ECO:0007669"/>
    <property type="project" value="TreeGrafter"/>
</dbReference>
<sequence length="2413" mass="268789">MSLPTLKELSEKLKQLNSDITNNENNQLFLQCGLKYFIHGQVRHWFCDESTREAATAMLYLISLKETEAITTFKDSLAYQLLNCSNCIVKYYQSKVELRHRYDKVYDKSLVKDFFDSIYQWDARRMAKAFAEYTAPKGNNIAQNVLFESLYEGQAMLTHKDIADAASSYIRSRLDASDILNIGNVLLPGFITFCFSPDARIREWSWRSIKIATNKNVVRPASSMTPIFAAVLRKLVSSLDDPKLYPVSSKDPSMFASTCTFDFCVQDVWRGLRVALCRLPSRTKAEIVDSLDGFATILCGHLQKIDDGSEFVDALRASAEVIGASDSANLWSDIKRKTRMTPSDFVLMVLNHPVVLVRIRKRTPYSDKLDSESLKLQDRVLRPILEWVTPFVLSLKLPSDSSALNTLLSMLLVDFCEDPEIPLAHSVIFVHTAIAIIKHCLKLPRAAKFDSKGMSVLADFINQNIDRIVLIAQGHNPLSQCEKLILQAEDLIDSLLRENLDYAFEAVTQTVEAAQIIKDDPDSVADILSDIEEIKPTFILFPALLSAILQNPRNVEVVQKSLFAVSFLLLFDPVPKDLVTCLPDDWRERCRRFEIERDNITSMAQGLLQLLAEKLEMHDVSTRVKFESDTLTSYLRLLISPSKLLHPVVLRILRGGSNESEFGELDDSDLGSLSASKAFAELDDSERDMMCYALFDRHKEQFISSLTEVAKSCRMLVNNNRPAYTCASNIALLASSSISAVSGLIDPGSSEAMARLFFEFCGLLGSILKTSSGTESQANNWSIYKGCVLAVFRTVYNMLNAIEFSHFVRQVKSKGHLNESDTIGSLSTCLAQMLSYLGGADELNVASEIIQTFGLVASGLAATVGTSMLYPVETVQDLVSGKTGHLSSEQRRHLKSITSMSVWEPRSIAISKSRPVQIIIDDDEEMFASLNDHDFDDILGDSIDMGDQQNAMPASQIQHGKYASLKPIADANVELSIADFNKRTSVLTIDDDDDRQISVDTSEKREDKGNDEVIEIQLNSQDALNAARRRQQTKMDKWFSTGKNENSPSLTSQLLQRKAAAATASSRDSEWGSLLSTRSKKTNGSSVLSKLRSNFMTERQLQLQRETALIPKQAVNAPRSMATATASANVKISNIMLPAKASASAPAPLPPPPMYVRNASKAAIEEMEKEKERQQAASRKVYAVSSDSDLSSDDDEGTTGLARLYSGDKRLAGNAPRRTMKMVSFDMMGSRNRGIERGGIFFDQQAHDKAVEERRAKARLLPSMSLLHKHMLSWPFESSADMPPKLQSSNLLRIPDKFKNCEEYIETLEPLLLLESWAQFQRSKEETVFSDIGEAILETRMGVDMFHEITFNLELSDLVVLVENDVVVFAESIDRGKLPFLNIAKTAQPFGASETSSKKVEERFSGRKTFLGMVKSRVFKRDSGQIVVRAHFEGARLPVFMNLLVMRSTWEFVKLFSATPVHREYAALRALPYLDEKLVDEILNPRGYGIGQALSQTEVMQCMKTHALNQPQAEAVTAAIKRDHGFTLIQGPPGTGKTKTILGLAGALLQQAKQAKQKLANKNTALYDVGIKDTSDAGVSKINNKLLICAPSNAAVDEIVKRLKCGIRDDNGQTFFPRVVRVGQSDSISSTVRDTTLDFLLDKALNSFGGYSDQSNIVDSNDISKTQSEMLLDVAGRSRREGKDVTQAVKAKEDRRSAEETQHTLRQKINEISAELNRFESKLKRTDPSNLQDVREIQEKTRKALKEKRELCQKLDAERTRAREATRAMDATKHKVRLQILQKTDILCCTLSGSGHELLTSLRCTFDTVIIDEAAQSIELSCLIPLKYGCERCILVGDPNQLPPTVLSQTAAKLMYNQSMFVRIQKNAPGSVNLLSIQYRMHPEISMFPSRLFYDSLLKDGPEMAKKQTAPWHSSEKFPPFRFFNITSGREQFGQSHSVFNTAEIDAAIQLVYNMCNDFPQIHWRQRIGIITPYKQQLRKLIEKFGQAFGKKVTDAIEFNTVDGFQGQEKDVIIFSCVRAGGSGVGFLSDERRMNVGLTRARKSLFVLGNADLLAISPLWGQLISDSKKRGLLRDCNLPLFGQRIRHGHQPANLFSDPSLDPAHIADGEGDRAEFIMEDVDKNALERLNDSIVADKNKNSPASSISGSTNPRHEGQAMDVDSSRMSAAEIATQKRQNLARKDPAASSANANVSKRISGSDSSLDTITGSTDSGVVPKRPRLAPGVSGPPVMPQREKQRSSLFINRRKGSRGSKDKSRSRSRDTQASVPSNLVASAPSVLPQIPQLFSGVRPPPPVPPFARKPPVPVPEQRSPESLSSANSNYNRSSGYRESDRDIQRHHQDSSGGYSGGSRNSSRDGLQSSTTNTPRHRRPRRRGGLFRPEASPEYFGRRTREDKKNNEALNRDNIISELLRR</sequence>
<accession>A0A9W7XJM6</accession>
<evidence type="ECO:0000313" key="12">
    <source>
        <dbReference type="EMBL" id="KAJ1644569.1"/>
    </source>
</evidence>
<dbReference type="InterPro" id="IPR041679">
    <property type="entry name" value="DNA2/NAM7-like_C"/>
</dbReference>
<dbReference type="CDD" id="cd18042">
    <property type="entry name" value="DEXXQc_SETX"/>
    <property type="match status" value="1"/>
</dbReference>
<feature type="compositionally biased region" description="Basic and acidic residues" evidence="7">
    <location>
        <begin position="2251"/>
        <end position="2262"/>
    </location>
</feature>
<feature type="coiled-coil region" evidence="6">
    <location>
        <begin position="1695"/>
        <end position="1768"/>
    </location>
</feature>
<feature type="compositionally biased region" description="Basic and acidic residues" evidence="7">
    <location>
        <begin position="2387"/>
        <end position="2400"/>
    </location>
</feature>
<dbReference type="Pfam" id="PF12726">
    <property type="entry name" value="SEN1_N"/>
    <property type="match status" value="1"/>
</dbReference>
<dbReference type="GO" id="GO:0005524">
    <property type="term" value="F:ATP binding"/>
    <property type="evidence" value="ECO:0007669"/>
    <property type="project" value="UniProtKB-KW"/>
</dbReference>
<dbReference type="InterPro" id="IPR056474">
    <property type="entry name" value="SEN1_barrel"/>
</dbReference>
<feature type="compositionally biased region" description="Polar residues" evidence="7">
    <location>
        <begin position="2263"/>
        <end position="2272"/>
    </location>
</feature>
<evidence type="ECO:0000259" key="10">
    <source>
        <dbReference type="Pfam" id="PF13087"/>
    </source>
</evidence>
<dbReference type="Gene3D" id="3.40.50.300">
    <property type="entry name" value="P-loop containing nucleotide triphosphate hydrolases"/>
    <property type="match status" value="2"/>
</dbReference>
<keyword evidence="4 12" id="KW-0347">Helicase</keyword>
<feature type="domain" description="Helicase SEN1 beta-barrel" evidence="11">
    <location>
        <begin position="1331"/>
        <end position="1455"/>
    </location>
</feature>
<dbReference type="Proteomes" id="UP001145021">
    <property type="component" value="Unassembled WGS sequence"/>
</dbReference>
<dbReference type="CDD" id="cd18808">
    <property type="entry name" value="SF1_C_Upf1"/>
    <property type="match status" value="1"/>
</dbReference>
<comment type="similarity">
    <text evidence="1">Belongs to the DNA2/NAM7 helicase family.</text>
</comment>
<dbReference type="EMBL" id="JANBOH010000156">
    <property type="protein sequence ID" value="KAJ1644569.1"/>
    <property type="molecule type" value="Genomic_DNA"/>
</dbReference>
<feature type="domain" description="DNA2/NAM7 helicase-like C-terminal" evidence="10">
    <location>
        <begin position="1856"/>
        <end position="2051"/>
    </location>
</feature>
<evidence type="ECO:0000256" key="2">
    <source>
        <dbReference type="ARBA" id="ARBA00022741"/>
    </source>
</evidence>
<dbReference type="Pfam" id="PF13086">
    <property type="entry name" value="AAA_11"/>
    <property type="match status" value="1"/>
</dbReference>
<feature type="compositionally biased region" description="Polar residues" evidence="7">
    <location>
        <begin position="2312"/>
        <end position="2326"/>
    </location>
</feature>
<reference evidence="12" key="1">
    <citation type="submission" date="2022-07" db="EMBL/GenBank/DDBJ databases">
        <title>Phylogenomic reconstructions and comparative analyses of Kickxellomycotina fungi.</title>
        <authorList>
            <person name="Reynolds N.K."/>
            <person name="Stajich J.E."/>
            <person name="Barry K."/>
            <person name="Grigoriev I.V."/>
            <person name="Crous P."/>
            <person name="Smith M.E."/>
        </authorList>
    </citation>
    <scope>NUCLEOTIDE SEQUENCE</scope>
    <source>
        <strain evidence="12">NBRC 105413</strain>
    </source>
</reference>
<dbReference type="FunFam" id="3.40.50.300:FF:000326">
    <property type="entry name" value="P-loop containing nucleoside triphosphate hydrolase"/>
    <property type="match status" value="1"/>
</dbReference>
<feature type="region of interest" description="Disordered" evidence="7">
    <location>
        <begin position="2132"/>
        <end position="2400"/>
    </location>
</feature>
<dbReference type="PANTHER" id="PTHR10887:SF495">
    <property type="entry name" value="HELICASE SENATAXIN ISOFORM X1-RELATED"/>
    <property type="match status" value="1"/>
</dbReference>
<dbReference type="Pfam" id="PF13087">
    <property type="entry name" value="AAA_12"/>
    <property type="match status" value="1"/>
</dbReference>
<comment type="caution">
    <text evidence="12">The sequence shown here is derived from an EMBL/GenBank/DDBJ whole genome shotgun (WGS) entry which is preliminary data.</text>
</comment>
<feature type="region of interest" description="Disordered" evidence="7">
    <location>
        <begin position="1028"/>
        <end position="1053"/>
    </location>
</feature>
<evidence type="ECO:0000256" key="5">
    <source>
        <dbReference type="ARBA" id="ARBA00022840"/>
    </source>
</evidence>
<evidence type="ECO:0000259" key="8">
    <source>
        <dbReference type="Pfam" id="PF12726"/>
    </source>
</evidence>
<evidence type="ECO:0000259" key="11">
    <source>
        <dbReference type="Pfam" id="PF23576"/>
    </source>
</evidence>
<dbReference type="GO" id="GO:0001147">
    <property type="term" value="F:transcription termination site sequence-specific DNA binding"/>
    <property type="evidence" value="ECO:0007669"/>
    <property type="project" value="TreeGrafter"/>
</dbReference>
<dbReference type="InterPro" id="IPR024481">
    <property type="entry name" value="Helicase_Sen1_N"/>
</dbReference>
<organism evidence="12 13">
    <name type="scientific">Coemansia asiatica</name>
    <dbReference type="NCBI Taxonomy" id="1052880"/>
    <lineage>
        <taxon>Eukaryota</taxon>
        <taxon>Fungi</taxon>
        <taxon>Fungi incertae sedis</taxon>
        <taxon>Zoopagomycota</taxon>
        <taxon>Kickxellomycotina</taxon>
        <taxon>Kickxellomycetes</taxon>
        <taxon>Kickxellales</taxon>
        <taxon>Kickxellaceae</taxon>
        <taxon>Coemansia</taxon>
    </lineage>
</organism>
<feature type="compositionally biased region" description="Pro residues" evidence="7">
    <location>
        <begin position="2290"/>
        <end position="2306"/>
    </location>
</feature>
<evidence type="ECO:0000256" key="3">
    <source>
        <dbReference type="ARBA" id="ARBA00022801"/>
    </source>
</evidence>
<feature type="compositionally biased region" description="Polar residues" evidence="7">
    <location>
        <begin position="2186"/>
        <end position="2212"/>
    </location>
</feature>
<dbReference type="Pfam" id="PF23576">
    <property type="entry name" value="SEN1_barrel"/>
    <property type="match status" value="1"/>
</dbReference>
<name>A0A9W7XJM6_9FUNG</name>
<feature type="domain" description="DNA2/NAM7 helicase helicase" evidence="9">
    <location>
        <begin position="1508"/>
        <end position="1849"/>
    </location>
</feature>
<gene>
    <name evidence="12" type="primary">SEN1</name>
    <name evidence="12" type="ORF">LPJ64_003764</name>
</gene>
<dbReference type="GO" id="GO:0004386">
    <property type="term" value="F:helicase activity"/>
    <property type="evidence" value="ECO:0007669"/>
    <property type="project" value="UniProtKB-KW"/>
</dbReference>
<feature type="region of interest" description="Disordered" evidence="7">
    <location>
        <begin position="1167"/>
        <end position="1201"/>
    </location>
</feature>
<evidence type="ECO:0000256" key="1">
    <source>
        <dbReference type="ARBA" id="ARBA00007913"/>
    </source>
</evidence>
<evidence type="ECO:0000256" key="6">
    <source>
        <dbReference type="SAM" id="Coils"/>
    </source>
</evidence>
<dbReference type="GO" id="GO:0016787">
    <property type="term" value="F:hydrolase activity"/>
    <property type="evidence" value="ECO:0007669"/>
    <property type="project" value="UniProtKB-KW"/>
</dbReference>
<keyword evidence="2" id="KW-0547">Nucleotide-binding</keyword>